<evidence type="ECO:0000256" key="1">
    <source>
        <dbReference type="ARBA" id="ARBA00004776"/>
    </source>
</evidence>
<dbReference type="PANTHER" id="PTHR43179:SF12">
    <property type="entry name" value="GALACTOFURANOSYLTRANSFERASE GLFT2"/>
    <property type="match status" value="1"/>
</dbReference>
<feature type="transmembrane region" description="Helical" evidence="6">
    <location>
        <begin position="651"/>
        <end position="670"/>
    </location>
</feature>
<dbReference type="InterPro" id="IPR029044">
    <property type="entry name" value="Nucleotide-diphossugar_trans"/>
</dbReference>
<dbReference type="Pfam" id="PF13641">
    <property type="entry name" value="Glyco_tranf_2_3"/>
    <property type="match status" value="1"/>
</dbReference>
<keyword evidence="6" id="KW-1133">Transmembrane helix</keyword>
<proteinExistence type="inferred from homology"/>
<dbReference type="RefSeq" id="WP_100363564.1">
    <property type="nucleotide sequence ID" value="NZ_PGFF01000001.1"/>
</dbReference>
<dbReference type="GO" id="GO:0016757">
    <property type="term" value="F:glycosyltransferase activity"/>
    <property type="evidence" value="ECO:0007669"/>
    <property type="project" value="UniProtKB-KW"/>
</dbReference>
<feature type="transmembrane region" description="Helical" evidence="6">
    <location>
        <begin position="358"/>
        <end position="386"/>
    </location>
</feature>
<dbReference type="Proteomes" id="UP000228758">
    <property type="component" value="Unassembled WGS sequence"/>
</dbReference>
<feature type="transmembrane region" description="Helical" evidence="6">
    <location>
        <begin position="690"/>
        <end position="707"/>
    </location>
</feature>
<dbReference type="AlphaFoldDB" id="A0A2M9CH55"/>
<keyword evidence="3" id="KW-0328">Glycosyltransferase</keyword>
<dbReference type="OrthoDB" id="3734530at2"/>
<evidence type="ECO:0000313" key="8">
    <source>
        <dbReference type="Proteomes" id="UP000228758"/>
    </source>
</evidence>
<comment type="caution">
    <text evidence="7">The sequence shown here is derived from an EMBL/GenBank/DDBJ whole genome shotgun (WGS) entry which is preliminary data.</text>
</comment>
<dbReference type="PANTHER" id="PTHR43179">
    <property type="entry name" value="RHAMNOSYLTRANSFERASE WBBL"/>
    <property type="match status" value="1"/>
</dbReference>
<dbReference type="Gene3D" id="3.90.550.10">
    <property type="entry name" value="Spore Coat Polysaccharide Biosynthesis Protein SpsA, Chain A"/>
    <property type="match status" value="1"/>
</dbReference>
<feature type="transmembrane region" description="Helical" evidence="6">
    <location>
        <begin position="283"/>
        <end position="299"/>
    </location>
</feature>
<keyword evidence="6" id="KW-0812">Transmembrane</keyword>
<feature type="transmembrane region" description="Helical" evidence="6">
    <location>
        <begin position="434"/>
        <end position="456"/>
    </location>
</feature>
<name>A0A2M9CH55_9MICO</name>
<comment type="pathway">
    <text evidence="1">Cell wall biogenesis; cell wall polysaccharide biosynthesis.</text>
</comment>
<feature type="transmembrane region" description="Helical" evidence="6">
    <location>
        <begin position="462"/>
        <end position="480"/>
    </location>
</feature>
<keyword evidence="4 7" id="KW-0808">Transferase</keyword>
<gene>
    <name evidence="7" type="ORF">CLV46_0786</name>
</gene>
<feature type="transmembrane region" description="Helical" evidence="6">
    <location>
        <begin position="244"/>
        <end position="263"/>
    </location>
</feature>
<protein>
    <submittedName>
        <fullName evidence="7">GT2 family glycosyltransferase</fullName>
    </submittedName>
</protein>
<keyword evidence="6" id="KW-0472">Membrane</keyword>
<organism evidence="7 8">
    <name type="scientific">Diaminobutyricimonas aerilata</name>
    <dbReference type="NCBI Taxonomy" id="1162967"/>
    <lineage>
        <taxon>Bacteria</taxon>
        <taxon>Bacillati</taxon>
        <taxon>Actinomycetota</taxon>
        <taxon>Actinomycetes</taxon>
        <taxon>Micrococcales</taxon>
        <taxon>Microbacteriaceae</taxon>
        <taxon>Diaminobutyricimonas</taxon>
    </lineage>
</organism>
<comment type="similarity">
    <text evidence="2">Belongs to the glycosyltransferase 2 family.</text>
</comment>
<evidence type="ECO:0000256" key="6">
    <source>
        <dbReference type="SAM" id="Phobius"/>
    </source>
</evidence>
<evidence type="ECO:0000256" key="2">
    <source>
        <dbReference type="ARBA" id="ARBA00006739"/>
    </source>
</evidence>
<evidence type="ECO:0000256" key="4">
    <source>
        <dbReference type="ARBA" id="ARBA00022679"/>
    </source>
</evidence>
<feature type="transmembrane region" description="Helical" evidence="6">
    <location>
        <begin position="714"/>
        <end position="737"/>
    </location>
</feature>
<accession>A0A2M9CH55</accession>
<keyword evidence="8" id="KW-1185">Reference proteome</keyword>
<evidence type="ECO:0000256" key="3">
    <source>
        <dbReference type="ARBA" id="ARBA00022676"/>
    </source>
</evidence>
<sequence>MQPRVTAILVARNGDEYLDRTLAAIRAQTRRPDRLVGVEAGGSDATLRRLESTDAVVSVGRKPVGEAISLALRSDDARGDDEWLWLLTHDNAPTPTTLAALLGTVEVSPSVAVAGPKVMRADDPDIIARYGEAVTTYGASLTLVENELDQGQHDRLSDVLAVAADGMLVRRSVWDALGGFDPGLPAVDAALDFCIRARLAGHRVVGVPGARVQSAGGPELFGRTSVSPSTHDRLVRTAHLHRRLVYAPVWALPLLWLALVPLAVVRSLGLLLAKRPGSVPGELGSAFAVAFGGTGVLAARRTLRRGRRMGWGAIAPLRIPAAEAREIRAARRDASRARGENEVSLTPRPEFFSSGGAWIVLLALLIGVIVFSPLLGAEAVAGGALLPLADSVGQLWSNIGVGWRDLGLGFEGAADPFATVLAVLGTLSPWQPSTVVVVLYFVSLGLAALGAWFAAARFSRRGWGPAVAALLWAFAPPLLASLESGHLGAVIAHLLLPWLVLLVVDGARSWASAAGAGLVFALVVVSAPVLTPALLIAWIAWLVARPRAIHRLIALPLPALALAAPLVLDQLARGTPLALLADPGRPFAEPVPPAWQLALGAPELGLHGWTRVLGALGLPDGAAAVLVAALLLALAALALLGVFLPGTSRSIPALALAALGFVTAVASTRLELAHYADHPVTVWAGSGVSLYWLGLVGAAVFAIGALGRSVAGPALVTALLTPLVAIPLLAALLTGVATVHADEGSTLPAFVIAEAEADPGVGTLVLTAESPEAISAVVQRGQGETLDDQSTLAATSTRASDDERELARLAGNLVSEAEFDASTDFATWGLDFVLLETDGDPRRTQSMEEALDANPQFTPVGQTTGGLLWRFADDTGLPDRGPGNTDTAYGVTVLVVQGVIIGATLLLAVPTQRRRRVRRSEGTIDDPATTFDEDDGA</sequence>
<reference evidence="7 8" key="1">
    <citation type="submission" date="2017-11" db="EMBL/GenBank/DDBJ databases">
        <title>Genomic Encyclopedia of Archaeal and Bacterial Type Strains, Phase II (KMG-II): From Individual Species to Whole Genera.</title>
        <authorList>
            <person name="Goeker M."/>
        </authorList>
    </citation>
    <scope>NUCLEOTIDE SEQUENCE [LARGE SCALE GENOMIC DNA]</scope>
    <source>
        <strain evidence="7 8">DSM 27393</strain>
    </source>
</reference>
<feature type="transmembrane region" description="Helical" evidence="6">
    <location>
        <begin position="516"/>
        <end position="541"/>
    </location>
</feature>
<feature type="transmembrane region" description="Helical" evidence="6">
    <location>
        <begin position="487"/>
        <end position="504"/>
    </location>
</feature>
<feature type="region of interest" description="Disordered" evidence="5">
    <location>
        <begin position="916"/>
        <end position="937"/>
    </location>
</feature>
<evidence type="ECO:0000313" key="7">
    <source>
        <dbReference type="EMBL" id="PJJ71244.1"/>
    </source>
</evidence>
<evidence type="ECO:0000256" key="5">
    <source>
        <dbReference type="SAM" id="MobiDB-lite"/>
    </source>
</evidence>
<feature type="transmembrane region" description="Helical" evidence="6">
    <location>
        <begin position="888"/>
        <end position="909"/>
    </location>
</feature>
<dbReference type="SUPFAM" id="SSF53448">
    <property type="entry name" value="Nucleotide-diphospho-sugar transferases"/>
    <property type="match status" value="1"/>
</dbReference>
<dbReference type="EMBL" id="PGFF01000001">
    <property type="protein sequence ID" value="PJJ71244.1"/>
    <property type="molecule type" value="Genomic_DNA"/>
</dbReference>
<feature type="transmembrane region" description="Helical" evidence="6">
    <location>
        <begin position="622"/>
        <end position="644"/>
    </location>
</feature>